<dbReference type="PROSITE" id="PS52016">
    <property type="entry name" value="TONB_DEPENDENT_REC_3"/>
    <property type="match status" value="1"/>
</dbReference>
<evidence type="ECO:0000256" key="3">
    <source>
        <dbReference type="ARBA" id="ARBA00022448"/>
    </source>
</evidence>
<keyword evidence="5" id="KW-0410">Iron transport</keyword>
<evidence type="ECO:0000256" key="5">
    <source>
        <dbReference type="ARBA" id="ARBA00022496"/>
    </source>
</evidence>
<evidence type="ECO:0000256" key="11">
    <source>
        <dbReference type="ARBA" id="ARBA00023136"/>
    </source>
</evidence>
<keyword evidence="4 14" id="KW-1134">Transmembrane beta strand</keyword>
<evidence type="ECO:0000256" key="1">
    <source>
        <dbReference type="ARBA" id="ARBA00004571"/>
    </source>
</evidence>
<evidence type="ECO:0000256" key="7">
    <source>
        <dbReference type="ARBA" id="ARBA00022729"/>
    </source>
</evidence>
<keyword evidence="3 14" id="KW-0813">Transport</keyword>
<dbReference type="PANTHER" id="PTHR32552:SF89">
    <property type="entry name" value="CATECHOLATE SIDEROPHORE RECEPTOR FIU"/>
    <property type="match status" value="1"/>
</dbReference>
<reference evidence="20 21" key="1">
    <citation type="submission" date="2024-09" db="EMBL/GenBank/DDBJ databases">
        <authorList>
            <person name="Sun Q."/>
            <person name="Mori K."/>
        </authorList>
    </citation>
    <scope>NUCLEOTIDE SEQUENCE [LARGE SCALE GENOMIC DNA]</scope>
    <source>
        <strain evidence="20 21">CCM 7792</strain>
    </source>
</reference>
<dbReference type="Pfam" id="PF07715">
    <property type="entry name" value="Plug"/>
    <property type="match status" value="1"/>
</dbReference>
<evidence type="ECO:0000256" key="16">
    <source>
        <dbReference type="SAM" id="MobiDB-lite"/>
    </source>
</evidence>
<feature type="domain" description="TonB-dependent receptor-like beta-barrel" evidence="18">
    <location>
        <begin position="287"/>
        <end position="745"/>
    </location>
</feature>
<feature type="region of interest" description="Disordered" evidence="16">
    <location>
        <begin position="65"/>
        <end position="86"/>
    </location>
</feature>
<dbReference type="EMBL" id="JBHLWP010000013">
    <property type="protein sequence ID" value="MFC0252893.1"/>
    <property type="molecule type" value="Genomic_DNA"/>
</dbReference>
<feature type="compositionally biased region" description="Polar residues" evidence="16">
    <location>
        <begin position="1"/>
        <end position="12"/>
    </location>
</feature>
<organism evidence="20 21">
    <name type="scientific">Massilia consociata</name>
    <dbReference type="NCBI Taxonomy" id="760117"/>
    <lineage>
        <taxon>Bacteria</taxon>
        <taxon>Pseudomonadati</taxon>
        <taxon>Pseudomonadota</taxon>
        <taxon>Betaproteobacteria</taxon>
        <taxon>Burkholderiales</taxon>
        <taxon>Oxalobacteraceae</taxon>
        <taxon>Telluria group</taxon>
        <taxon>Massilia</taxon>
    </lineage>
</organism>
<dbReference type="Gene3D" id="2.40.170.20">
    <property type="entry name" value="TonB-dependent receptor, beta-barrel domain"/>
    <property type="match status" value="1"/>
</dbReference>
<feature type="chain" id="PRO_5045219189" evidence="17">
    <location>
        <begin position="45"/>
        <end position="776"/>
    </location>
</feature>
<feature type="region of interest" description="Disordered" evidence="16">
    <location>
        <begin position="1"/>
        <end position="24"/>
    </location>
</feature>
<dbReference type="PANTHER" id="PTHR32552">
    <property type="entry name" value="FERRICHROME IRON RECEPTOR-RELATED"/>
    <property type="match status" value="1"/>
</dbReference>
<keyword evidence="11 14" id="KW-0472">Membrane</keyword>
<evidence type="ECO:0000256" key="6">
    <source>
        <dbReference type="ARBA" id="ARBA00022692"/>
    </source>
</evidence>
<dbReference type="InterPro" id="IPR012910">
    <property type="entry name" value="Plug_dom"/>
</dbReference>
<keyword evidence="9" id="KW-0406">Ion transport</keyword>
<keyword evidence="13 14" id="KW-0998">Cell outer membrane</keyword>
<evidence type="ECO:0000256" key="2">
    <source>
        <dbReference type="ARBA" id="ARBA00009810"/>
    </source>
</evidence>
<keyword evidence="21" id="KW-1185">Reference proteome</keyword>
<keyword evidence="10 15" id="KW-0798">TonB box</keyword>
<dbReference type="RefSeq" id="WP_379679780.1">
    <property type="nucleotide sequence ID" value="NZ_JBHLWP010000013.1"/>
</dbReference>
<evidence type="ECO:0000256" key="8">
    <source>
        <dbReference type="ARBA" id="ARBA00023004"/>
    </source>
</evidence>
<feature type="domain" description="TonB-dependent receptor plug" evidence="19">
    <location>
        <begin position="88"/>
        <end position="186"/>
    </location>
</feature>
<dbReference type="Pfam" id="PF00593">
    <property type="entry name" value="TonB_dep_Rec_b-barrel"/>
    <property type="match status" value="1"/>
</dbReference>
<evidence type="ECO:0000259" key="18">
    <source>
        <dbReference type="Pfam" id="PF00593"/>
    </source>
</evidence>
<proteinExistence type="inferred from homology"/>
<keyword evidence="6 14" id="KW-0812">Transmembrane</keyword>
<gene>
    <name evidence="20" type="ORF">ACFFJK_13420</name>
</gene>
<evidence type="ECO:0000256" key="14">
    <source>
        <dbReference type="PROSITE-ProRule" id="PRU01360"/>
    </source>
</evidence>
<evidence type="ECO:0000256" key="17">
    <source>
        <dbReference type="SAM" id="SignalP"/>
    </source>
</evidence>
<evidence type="ECO:0000256" key="9">
    <source>
        <dbReference type="ARBA" id="ARBA00023065"/>
    </source>
</evidence>
<keyword evidence="7 17" id="KW-0732">Signal</keyword>
<comment type="similarity">
    <text evidence="2 14 15">Belongs to the TonB-dependent receptor family.</text>
</comment>
<evidence type="ECO:0000313" key="21">
    <source>
        <dbReference type="Proteomes" id="UP001589773"/>
    </source>
</evidence>
<evidence type="ECO:0000256" key="4">
    <source>
        <dbReference type="ARBA" id="ARBA00022452"/>
    </source>
</evidence>
<evidence type="ECO:0000256" key="13">
    <source>
        <dbReference type="ARBA" id="ARBA00023237"/>
    </source>
</evidence>
<protein>
    <submittedName>
        <fullName evidence="20">TonB-dependent receptor</fullName>
    </submittedName>
</protein>
<keyword evidence="8" id="KW-0408">Iron</keyword>
<dbReference type="Gene3D" id="2.170.130.10">
    <property type="entry name" value="TonB-dependent receptor, plug domain"/>
    <property type="match status" value="1"/>
</dbReference>
<evidence type="ECO:0000256" key="15">
    <source>
        <dbReference type="RuleBase" id="RU003357"/>
    </source>
</evidence>
<accession>A0ABV6FH85</accession>
<name>A0ABV6FH85_9BURK</name>
<evidence type="ECO:0000256" key="12">
    <source>
        <dbReference type="ARBA" id="ARBA00023170"/>
    </source>
</evidence>
<comment type="caution">
    <text evidence="20">The sequence shown here is derived from an EMBL/GenBank/DDBJ whole genome shotgun (WGS) entry which is preliminary data.</text>
</comment>
<evidence type="ECO:0000313" key="20">
    <source>
        <dbReference type="EMBL" id="MFC0252893.1"/>
    </source>
</evidence>
<evidence type="ECO:0000256" key="10">
    <source>
        <dbReference type="ARBA" id="ARBA00023077"/>
    </source>
</evidence>
<dbReference type="SUPFAM" id="SSF56935">
    <property type="entry name" value="Porins"/>
    <property type="match status" value="1"/>
</dbReference>
<dbReference type="NCBIfam" id="TIGR01783">
    <property type="entry name" value="TonB-siderophor"/>
    <property type="match status" value="1"/>
</dbReference>
<dbReference type="InterPro" id="IPR036942">
    <property type="entry name" value="Beta-barrel_TonB_sf"/>
</dbReference>
<dbReference type="InterPro" id="IPR010105">
    <property type="entry name" value="TonB_sidphr_rcpt"/>
</dbReference>
<dbReference type="Proteomes" id="UP001589773">
    <property type="component" value="Unassembled WGS sequence"/>
</dbReference>
<dbReference type="InterPro" id="IPR039426">
    <property type="entry name" value="TonB-dep_rcpt-like"/>
</dbReference>
<dbReference type="InterPro" id="IPR037066">
    <property type="entry name" value="Plug_dom_sf"/>
</dbReference>
<keyword evidence="12 20" id="KW-0675">Receptor</keyword>
<comment type="subcellular location">
    <subcellularLocation>
        <location evidence="1 14">Cell outer membrane</location>
        <topology evidence="1 14">Multi-pass membrane protein</topology>
    </subcellularLocation>
</comment>
<evidence type="ECO:0000259" key="19">
    <source>
        <dbReference type="Pfam" id="PF07715"/>
    </source>
</evidence>
<feature type="signal peptide" evidence="17">
    <location>
        <begin position="1"/>
        <end position="44"/>
    </location>
</feature>
<sequence length="776" mass="83268">MTTTTPQASRTFIKSKKHNRPSAPSLAAPALAVLATLAMPLAYAGGGGDDAPELAADARLPQVHVSGGHDRSVQGPVRSSSDKFTAPLLDTPKSVTVVTSETISQTGAVSLTDALRTVPGITIGASEGGNPVGDNLFIRGYNAQTDTYIDGVRDSGSQSREIFAIEQVEVVKGPNSALGGRSSAGGGINIVTKTAKDTNFSNATVGLGTDKYARVTTDINRVIGENTAFRLNTMVHGNDIAGRDIVGGERWGIAPTVTFGLNGPTRAILSYYHMKSSEIPDTGIPFNNPVTTGPDVAKNGGGTPFTVDREAFYGLKNRDFRDTRTDVATVDLRHEFSPNLAIRNVTRWGKTGQDYIYTQPDDSKGNTVRYGTVWRRANTRDVDTRTLANASSLTGTWNTAGIKHSFNVGVEFSREDTDRGSFVFTPGTNNPLTGNFNCPNAGAATLYNCTTLVNPNPYDPWAYTRTKSPTQTTVETRTRAVYGFDTIEFTPQWLLNIGARWDDFSSTLNTAATNTRARVESTFDTYQAGLVYKPKANGSIYLSWATSATPPGNDGGDGLDALTVQIQNLQPQTSRSVELGTKWEVLPGGRLSVSAAVFKSDMDNARVTAPDGTTQNVGRKELKGVELGLSGRITNAWTVFGGYTYLDGIIADNGYVNTGTTANPVWTASPFNGNAFPTTPKHSASLWSTYAVNKNFTVGAGANYVDRQFANVNNNKYSPSYTRFDAMATYTLNPNVSFQLNIQNLTDKLYFDRVSSPHYAGVGPGRSASLMANLKF</sequence>
<dbReference type="InterPro" id="IPR000531">
    <property type="entry name" value="Beta-barrel_TonB"/>
</dbReference>
<dbReference type="CDD" id="cd01347">
    <property type="entry name" value="ligand_gated_channel"/>
    <property type="match status" value="1"/>
</dbReference>